<dbReference type="Proteomes" id="UP000887159">
    <property type="component" value="Unassembled WGS sequence"/>
</dbReference>
<dbReference type="AlphaFoldDB" id="A0A8X6RT74"/>
<evidence type="ECO:0000313" key="1">
    <source>
        <dbReference type="EMBL" id="GFX98424.1"/>
    </source>
</evidence>
<organism evidence="1 2">
    <name type="scientific">Trichonephila clavipes</name>
    <name type="common">Golden silk orbweaver</name>
    <name type="synonym">Nephila clavipes</name>
    <dbReference type="NCBI Taxonomy" id="2585209"/>
    <lineage>
        <taxon>Eukaryota</taxon>
        <taxon>Metazoa</taxon>
        <taxon>Ecdysozoa</taxon>
        <taxon>Arthropoda</taxon>
        <taxon>Chelicerata</taxon>
        <taxon>Arachnida</taxon>
        <taxon>Araneae</taxon>
        <taxon>Araneomorphae</taxon>
        <taxon>Entelegynae</taxon>
        <taxon>Araneoidea</taxon>
        <taxon>Nephilidae</taxon>
        <taxon>Trichonephila</taxon>
    </lineage>
</organism>
<protein>
    <submittedName>
        <fullName evidence="1">Uncharacterized protein</fullName>
    </submittedName>
</protein>
<name>A0A8X6RT74_TRICX</name>
<keyword evidence="2" id="KW-1185">Reference proteome</keyword>
<reference evidence="1" key="1">
    <citation type="submission" date="2020-08" db="EMBL/GenBank/DDBJ databases">
        <title>Multicomponent nature underlies the extraordinary mechanical properties of spider dragline silk.</title>
        <authorList>
            <person name="Kono N."/>
            <person name="Nakamura H."/>
            <person name="Mori M."/>
            <person name="Yoshida Y."/>
            <person name="Ohtoshi R."/>
            <person name="Malay A.D."/>
            <person name="Moran D.A.P."/>
            <person name="Tomita M."/>
            <person name="Numata K."/>
            <person name="Arakawa K."/>
        </authorList>
    </citation>
    <scope>NUCLEOTIDE SEQUENCE</scope>
</reference>
<comment type="caution">
    <text evidence="1">The sequence shown here is derived from an EMBL/GenBank/DDBJ whole genome shotgun (WGS) entry which is preliminary data.</text>
</comment>
<gene>
    <name evidence="1" type="ORF">TNCV_4001931</name>
</gene>
<proteinExistence type="predicted"/>
<dbReference type="EMBL" id="BMAU01021202">
    <property type="protein sequence ID" value="GFX98424.1"/>
    <property type="molecule type" value="Genomic_DNA"/>
</dbReference>
<sequence>MIEGETIKDRGKKNRILRQWIKYIQGSSFLSNWVVNYWQWSRSRGQSVTGLSPGATEDPPCRVGRCTLNLSRLKHPSVGVV</sequence>
<accession>A0A8X6RT74</accession>
<evidence type="ECO:0000313" key="2">
    <source>
        <dbReference type="Proteomes" id="UP000887159"/>
    </source>
</evidence>